<dbReference type="OrthoDB" id="194358at2759"/>
<feature type="short sequence motif" description="GXSXG" evidence="4">
    <location>
        <begin position="604"/>
        <end position="608"/>
    </location>
</feature>
<keyword evidence="3 4" id="KW-0443">Lipid metabolism</keyword>
<evidence type="ECO:0000256" key="4">
    <source>
        <dbReference type="PROSITE-ProRule" id="PRU01161"/>
    </source>
</evidence>
<sequence length="918" mass="102761">MAGQDSEPFYQSDRGLYDSEVWEAIDDLISPREDDLFYDPSVFDERNASLSPEATLAWQQPTSSLHLLEAPPPGHQLRSHARDMRCTWIGMPARPKGQWPQVHVWPRLNGLVDKLEGPSVRQYPSLVSFIGDTGSGKSTLIRAMIRMSKPGGRDDAPIPGTSNGRWVSTSSDIHVYSDPITLPTKSPTFFVDCEGLSGSDGTAAQQFRSALEKPGILCTSIHGRRGVTAEEERICQAEQNELLKEVIDFTDSSRTQYDLLWGRLSRDTSSVQSNTRNKVVQHLYPRLLYAFSDVVCYVTNNGRTSGVFLPQLIEWAKEGYEQIHNQRFRPALIIILNKDDDEEVADATGSLLRSFERTQEYRTLRAELIERENKVEDASGLLKCYYRYFHVIVIPSLRRGSLPAHATSNAARDIRREKEKKGVEVDLSMLDKYLNRSLDTLAKDYRSSLDFHTVANDDSPIPTNFRQHMAAAMFGLSRVRKLDESQDSNGELELVEDFTPFVAGCIAAQLPWNSSRGMYSYNMAQVGGWKGHESLLTIDRCPLGCALRTGTWSIRVKPKAAGPRILTLDGGGVRGIVELFLLQKIEQEVGFGIRINELFDHVVGTSTGGIIALGIFHRGWSVEQGLAIFQDLARRAFTPRRSLRRSIIKNLIHGFYTFKYTDAGIKEVLQECFGKDTYLFGPSISSSSRRASPQVGAGGLDWVKVGVVSCIDGRRAEPVLIANYSRNPTTSGKDYFSRADEQLKDFKIWEAARATAAAPTYFQPFYHRGTGKTYVDGGIAHNNPVQIAFTECDRIWPDSTLPPDILVSLGTGVVVDSGSGKMKKPTTRTMETFRKLIPGGYRKLIELGMDMAKSTLDCRKTWEQFEQTLAPNSPLRRNSHRLNVDPAVFVTCKRDFCITICITLLLLLFSSLLTILTY</sequence>
<keyword evidence="5" id="KW-0812">Transmembrane</keyword>
<evidence type="ECO:0000313" key="8">
    <source>
        <dbReference type="Proteomes" id="UP000554235"/>
    </source>
</evidence>
<feature type="active site" description="Proton acceptor" evidence="4">
    <location>
        <position position="776"/>
    </location>
</feature>
<dbReference type="PROSITE" id="PS51635">
    <property type="entry name" value="PNPLA"/>
    <property type="match status" value="1"/>
</dbReference>
<evidence type="ECO:0000256" key="5">
    <source>
        <dbReference type="SAM" id="Phobius"/>
    </source>
</evidence>
<dbReference type="SUPFAM" id="SSF52540">
    <property type="entry name" value="P-loop containing nucleoside triphosphate hydrolases"/>
    <property type="match status" value="2"/>
</dbReference>
<feature type="domain" description="PNPLA" evidence="6">
    <location>
        <begin position="566"/>
        <end position="789"/>
    </location>
</feature>
<dbReference type="GO" id="GO:0016020">
    <property type="term" value="C:membrane"/>
    <property type="evidence" value="ECO:0007669"/>
    <property type="project" value="TreeGrafter"/>
</dbReference>
<dbReference type="InterPro" id="IPR016035">
    <property type="entry name" value="Acyl_Trfase/lysoPLipase"/>
</dbReference>
<dbReference type="GO" id="GO:0019369">
    <property type="term" value="P:arachidonate metabolic process"/>
    <property type="evidence" value="ECO:0007669"/>
    <property type="project" value="TreeGrafter"/>
</dbReference>
<dbReference type="InterPro" id="IPR027417">
    <property type="entry name" value="P-loop_NTPase"/>
</dbReference>
<accession>A0A8H4L3N1</accession>
<evidence type="ECO:0000256" key="3">
    <source>
        <dbReference type="ARBA" id="ARBA00023098"/>
    </source>
</evidence>
<dbReference type="AlphaFoldDB" id="A0A8H4L3N1"/>
<protein>
    <submittedName>
        <fullName evidence="7">Calcium-independent phospholipase A2</fullName>
    </submittedName>
</protein>
<dbReference type="GO" id="GO:0016042">
    <property type="term" value="P:lipid catabolic process"/>
    <property type="evidence" value="ECO:0007669"/>
    <property type="project" value="UniProtKB-UniRule"/>
</dbReference>
<dbReference type="InterPro" id="IPR002641">
    <property type="entry name" value="PNPLA_dom"/>
</dbReference>
<feature type="active site" description="Nucleophile" evidence="4">
    <location>
        <position position="606"/>
    </location>
</feature>
<keyword evidence="8" id="KW-1185">Reference proteome</keyword>
<dbReference type="Pfam" id="PF01734">
    <property type="entry name" value="Patatin"/>
    <property type="match status" value="1"/>
</dbReference>
<dbReference type="EMBL" id="JAADYS010001905">
    <property type="protein sequence ID" value="KAF4460614.1"/>
    <property type="molecule type" value="Genomic_DNA"/>
</dbReference>
<feature type="transmembrane region" description="Helical" evidence="5">
    <location>
        <begin position="896"/>
        <end position="916"/>
    </location>
</feature>
<dbReference type="PANTHER" id="PTHR24185">
    <property type="entry name" value="CALCIUM-INDEPENDENT PHOSPHOLIPASE A2-GAMMA"/>
    <property type="match status" value="1"/>
</dbReference>
<keyword evidence="5" id="KW-1133">Transmembrane helix</keyword>
<dbReference type="Proteomes" id="UP000554235">
    <property type="component" value="Unassembled WGS sequence"/>
</dbReference>
<evidence type="ECO:0000256" key="1">
    <source>
        <dbReference type="ARBA" id="ARBA00022801"/>
    </source>
</evidence>
<evidence type="ECO:0000259" key="6">
    <source>
        <dbReference type="PROSITE" id="PS51635"/>
    </source>
</evidence>
<reference evidence="7 8" key="1">
    <citation type="submission" date="2020-01" db="EMBL/GenBank/DDBJ databases">
        <title>Identification and distribution of gene clusters putatively required for synthesis of sphingolipid metabolism inhibitors in phylogenetically diverse species of the filamentous fungus Fusarium.</title>
        <authorList>
            <person name="Kim H.-S."/>
            <person name="Busman M."/>
            <person name="Brown D.W."/>
            <person name="Divon H."/>
            <person name="Uhlig S."/>
            <person name="Proctor R.H."/>
        </authorList>
    </citation>
    <scope>NUCLEOTIDE SEQUENCE [LARGE SCALE GENOMIC DNA]</scope>
    <source>
        <strain evidence="7 8">NRRL 20459</strain>
    </source>
</reference>
<dbReference type="GO" id="GO:0046486">
    <property type="term" value="P:glycerolipid metabolic process"/>
    <property type="evidence" value="ECO:0007669"/>
    <property type="project" value="UniProtKB-ARBA"/>
</dbReference>
<dbReference type="Gene3D" id="3.40.50.300">
    <property type="entry name" value="P-loop containing nucleotide triphosphate hydrolases"/>
    <property type="match status" value="1"/>
</dbReference>
<keyword evidence="5" id="KW-0472">Membrane</keyword>
<proteinExistence type="predicted"/>
<keyword evidence="1 4" id="KW-0378">Hydrolase</keyword>
<comment type="caution">
    <text evidence="7">The sequence shown here is derived from an EMBL/GenBank/DDBJ whole genome shotgun (WGS) entry which is preliminary data.</text>
</comment>
<feature type="short sequence motif" description="DGA/G" evidence="4">
    <location>
        <begin position="776"/>
        <end position="778"/>
    </location>
</feature>
<dbReference type="Gene3D" id="3.40.1090.10">
    <property type="entry name" value="Cytosolic phospholipase A2 catalytic domain"/>
    <property type="match status" value="1"/>
</dbReference>
<dbReference type="SUPFAM" id="SSF52151">
    <property type="entry name" value="FabD/lysophospholipase-like"/>
    <property type="match status" value="1"/>
</dbReference>
<feature type="short sequence motif" description="GXGXXG" evidence="4">
    <location>
        <begin position="570"/>
        <end position="575"/>
    </location>
</feature>
<keyword evidence="2 4" id="KW-0442">Lipid degradation</keyword>
<evidence type="ECO:0000313" key="7">
    <source>
        <dbReference type="EMBL" id="KAF4460614.1"/>
    </source>
</evidence>
<dbReference type="CDD" id="cd07199">
    <property type="entry name" value="Pat17_PNPLA8_PNPLA9_like"/>
    <property type="match status" value="1"/>
</dbReference>
<evidence type="ECO:0000256" key="2">
    <source>
        <dbReference type="ARBA" id="ARBA00022963"/>
    </source>
</evidence>
<gene>
    <name evidence="7" type="ORF">FALBO_12605</name>
</gene>
<dbReference type="GO" id="GO:0047499">
    <property type="term" value="F:calcium-independent phospholipase A2 activity"/>
    <property type="evidence" value="ECO:0007669"/>
    <property type="project" value="TreeGrafter"/>
</dbReference>
<name>A0A8H4L3N1_9HYPO</name>
<dbReference type="PANTHER" id="PTHR24185:SF1">
    <property type="entry name" value="CALCIUM-INDEPENDENT PHOSPHOLIPASE A2-GAMMA"/>
    <property type="match status" value="1"/>
</dbReference>
<organism evidence="7 8">
    <name type="scientific">Fusarium albosuccineum</name>
    <dbReference type="NCBI Taxonomy" id="1237068"/>
    <lineage>
        <taxon>Eukaryota</taxon>
        <taxon>Fungi</taxon>
        <taxon>Dikarya</taxon>
        <taxon>Ascomycota</taxon>
        <taxon>Pezizomycotina</taxon>
        <taxon>Sordariomycetes</taxon>
        <taxon>Hypocreomycetidae</taxon>
        <taxon>Hypocreales</taxon>
        <taxon>Nectriaceae</taxon>
        <taxon>Fusarium</taxon>
        <taxon>Fusarium decemcellulare species complex</taxon>
    </lineage>
</organism>